<name>A0A8S3D474_9BILA</name>
<evidence type="ECO:0000259" key="1">
    <source>
        <dbReference type="Pfam" id="PF24656"/>
    </source>
</evidence>
<dbReference type="InterPro" id="IPR056290">
    <property type="entry name" value="CEPT76/DRC7_peptidase-like_dom"/>
</dbReference>
<dbReference type="AlphaFoldDB" id="A0A8S3D474"/>
<accession>A0A8S3D474</accession>
<evidence type="ECO:0000313" key="3">
    <source>
        <dbReference type="Proteomes" id="UP000676336"/>
    </source>
</evidence>
<comment type="caution">
    <text evidence="2">The sequence shown here is derived from an EMBL/GenBank/DDBJ whole genome shotgun (WGS) entry which is preliminary data.</text>
</comment>
<feature type="domain" description="CEP76/DRC7 peptidase-like" evidence="1">
    <location>
        <begin position="19"/>
        <end position="42"/>
    </location>
</feature>
<proteinExistence type="predicted"/>
<dbReference type="EMBL" id="CAJOBI010186549">
    <property type="protein sequence ID" value="CAF4946234.1"/>
    <property type="molecule type" value="Genomic_DNA"/>
</dbReference>
<sequence>YQHISIDPDDPPLDKLSLNNIRHPYKTIGCLFNDKSFYANIQV</sequence>
<gene>
    <name evidence="2" type="ORF">SMN809_LOCUS53887</name>
</gene>
<protein>
    <recommendedName>
        <fullName evidence="1">CEP76/DRC7 peptidase-like domain-containing protein</fullName>
    </recommendedName>
</protein>
<organism evidence="2 3">
    <name type="scientific">Rotaria magnacalcarata</name>
    <dbReference type="NCBI Taxonomy" id="392030"/>
    <lineage>
        <taxon>Eukaryota</taxon>
        <taxon>Metazoa</taxon>
        <taxon>Spiralia</taxon>
        <taxon>Gnathifera</taxon>
        <taxon>Rotifera</taxon>
        <taxon>Eurotatoria</taxon>
        <taxon>Bdelloidea</taxon>
        <taxon>Philodinida</taxon>
        <taxon>Philodinidae</taxon>
        <taxon>Rotaria</taxon>
    </lineage>
</organism>
<dbReference type="Pfam" id="PF24656">
    <property type="entry name" value="CEPT76_peptidase"/>
    <property type="match status" value="1"/>
</dbReference>
<dbReference type="Proteomes" id="UP000676336">
    <property type="component" value="Unassembled WGS sequence"/>
</dbReference>
<reference evidence="2" key="1">
    <citation type="submission" date="2021-02" db="EMBL/GenBank/DDBJ databases">
        <authorList>
            <person name="Nowell W R."/>
        </authorList>
    </citation>
    <scope>NUCLEOTIDE SEQUENCE</scope>
</reference>
<evidence type="ECO:0000313" key="2">
    <source>
        <dbReference type="EMBL" id="CAF4946234.1"/>
    </source>
</evidence>
<feature type="non-terminal residue" evidence="2">
    <location>
        <position position="1"/>
    </location>
</feature>